<dbReference type="RefSeq" id="WP_164459906.1">
    <property type="nucleotide sequence ID" value="NZ_JAAIFS010000006.1"/>
</dbReference>
<organism evidence="1">
    <name type="scientific">Streptomyces tendae</name>
    <dbReference type="NCBI Taxonomy" id="1932"/>
    <lineage>
        <taxon>Bacteria</taxon>
        <taxon>Bacillati</taxon>
        <taxon>Actinomycetota</taxon>
        <taxon>Actinomycetes</taxon>
        <taxon>Kitasatosporales</taxon>
        <taxon>Streptomycetaceae</taxon>
        <taxon>Streptomyces</taxon>
    </lineage>
</organism>
<gene>
    <name evidence="1" type="ORF">GUR47_26200</name>
</gene>
<dbReference type="EMBL" id="JAAIFS010000006">
    <property type="protein sequence ID" value="NEV90120.1"/>
    <property type="molecule type" value="Genomic_DNA"/>
</dbReference>
<accession>A0A6B3QSE1</accession>
<evidence type="ECO:0000313" key="1">
    <source>
        <dbReference type="EMBL" id="NEV90120.1"/>
    </source>
</evidence>
<sequence length="107" mass="11790">MFEIRIICDTPDVPRVAQAVLGSVGAVSVRRFPTRDRARTRLYITAEQRGRHDDCPACDGDGVTLWFLPDGSREQRPCTGLSADALHAAGLTQGSSQREPWQRTTGH</sequence>
<protein>
    <submittedName>
        <fullName evidence="1">Uncharacterized protein</fullName>
    </submittedName>
</protein>
<reference evidence="1" key="1">
    <citation type="journal article" date="2020" name="Microorganisms">
        <title>Isolation, Genomic and Metabolomic Characterization of Streptomyces tendae VITAKN with Quorum Sensing Inhibitory Activity from Southern India.</title>
        <authorList>
            <person name="Ishaque N.M."/>
            <person name="Burgsdorf I."/>
            <person name="Limlingan Malit J.J."/>
            <person name="Saha S."/>
            <person name="Teta R."/>
            <person name="Ewe D."/>
            <person name="Kannabiran K."/>
            <person name="Hrouzek P."/>
            <person name="Steindler L."/>
            <person name="Costantino V."/>
            <person name="Saurav K."/>
        </authorList>
    </citation>
    <scope>NUCLEOTIDE SEQUENCE</scope>
    <source>
        <strain evidence="1">VITAKN</strain>
    </source>
</reference>
<proteinExistence type="predicted"/>
<comment type="caution">
    <text evidence="1">The sequence shown here is derived from an EMBL/GenBank/DDBJ whole genome shotgun (WGS) entry which is preliminary data.</text>
</comment>
<name>A0A6B3QSE1_STRTE</name>
<dbReference type="AlphaFoldDB" id="A0A6B3QSE1"/>